<evidence type="ECO:0000256" key="7">
    <source>
        <dbReference type="ARBA" id="ARBA00023098"/>
    </source>
</evidence>
<dbReference type="NCBIfam" id="TIGR01750">
    <property type="entry name" value="fabZ"/>
    <property type="match status" value="1"/>
</dbReference>
<dbReference type="GO" id="GO:0006633">
    <property type="term" value="P:fatty acid biosynthetic process"/>
    <property type="evidence" value="ECO:0007669"/>
    <property type="project" value="UniProtKB-UniRule"/>
</dbReference>
<keyword evidence="7 10" id="KW-0443">Lipid metabolism</keyword>
<proteinExistence type="inferred from homology"/>
<dbReference type="GO" id="GO:0019171">
    <property type="term" value="F:(3R)-hydroxyacyl-[acyl-carrier-protein] dehydratase activity"/>
    <property type="evidence" value="ECO:0007669"/>
    <property type="project" value="UniProtKB-EC"/>
</dbReference>
<dbReference type="GO" id="GO:0005737">
    <property type="term" value="C:cytoplasm"/>
    <property type="evidence" value="ECO:0007669"/>
    <property type="project" value="UniProtKB-SubCell"/>
</dbReference>
<dbReference type="EC" id="4.2.1.59" evidence="10"/>
<evidence type="ECO:0000313" key="11">
    <source>
        <dbReference type="EMBL" id="KRN95234.1"/>
    </source>
</evidence>
<dbReference type="PATRIC" id="fig|331679.3.peg.117"/>
<evidence type="ECO:0000256" key="3">
    <source>
        <dbReference type="ARBA" id="ARBA00009174"/>
    </source>
</evidence>
<evidence type="ECO:0000256" key="6">
    <source>
        <dbReference type="ARBA" id="ARBA00022556"/>
    </source>
</evidence>
<comment type="similarity">
    <text evidence="3 10">Belongs to the thioester dehydratase family. FabZ subfamily.</text>
</comment>
<dbReference type="Proteomes" id="UP000051859">
    <property type="component" value="Unassembled WGS sequence"/>
</dbReference>
<dbReference type="CDD" id="cd01288">
    <property type="entry name" value="FabZ"/>
    <property type="match status" value="1"/>
</dbReference>
<dbReference type="GO" id="GO:0009245">
    <property type="term" value="P:lipid A biosynthetic process"/>
    <property type="evidence" value="ECO:0007669"/>
    <property type="project" value="UniProtKB-UniRule"/>
</dbReference>
<dbReference type="GO" id="GO:0016020">
    <property type="term" value="C:membrane"/>
    <property type="evidence" value="ECO:0007669"/>
    <property type="project" value="GOC"/>
</dbReference>
<keyword evidence="5 10" id="KW-0444">Lipid biosynthesis</keyword>
<organism evidence="11 12">
    <name type="scientific">Pediococcus stilesii</name>
    <dbReference type="NCBI Taxonomy" id="331679"/>
    <lineage>
        <taxon>Bacteria</taxon>
        <taxon>Bacillati</taxon>
        <taxon>Bacillota</taxon>
        <taxon>Bacilli</taxon>
        <taxon>Lactobacillales</taxon>
        <taxon>Lactobacillaceae</taxon>
        <taxon>Pediococcus</taxon>
    </lineage>
</organism>
<evidence type="ECO:0000256" key="1">
    <source>
        <dbReference type="ARBA" id="ARBA00001055"/>
    </source>
</evidence>
<protein>
    <recommendedName>
        <fullName evidence="10">3-hydroxyacyl-[acyl-carrier-protein] dehydratase FabZ</fullName>
        <ecNumber evidence="10">4.2.1.59</ecNumber>
    </recommendedName>
    <alternativeName>
        <fullName evidence="10">(3R)-hydroxymyristoyl-[acyl-carrier-protein] dehydratase</fullName>
        <shortName evidence="10">(3R)-hydroxymyristoyl-ACP dehydrase</shortName>
    </alternativeName>
    <alternativeName>
        <fullName evidence="10">Beta-hydroxyacyl-ACP dehydratase</fullName>
    </alternativeName>
</protein>
<dbReference type="FunFam" id="3.10.129.10:FF:000001">
    <property type="entry name" value="3-hydroxyacyl-[acyl-carrier-protein] dehydratase FabZ"/>
    <property type="match status" value="1"/>
</dbReference>
<dbReference type="PANTHER" id="PTHR30272:SF1">
    <property type="entry name" value="3-HYDROXYACYL-[ACYL-CARRIER-PROTEIN] DEHYDRATASE"/>
    <property type="match status" value="1"/>
</dbReference>
<accession>A0A0R2L0L7</accession>
<dbReference type="Pfam" id="PF07977">
    <property type="entry name" value="FabA"/>
    <property type="match status" value="1"/>
</dbReference>
<evidence type="ECO:0000256" key="5">
    <source>
        <dbReference type="ARBA" id="ARBA00022516"/>
    </source>
</evidence>
<dbReference type="STRING" id="331679.IV81_GL000116"/>
<dbReference type="RefSeq" id="WP_420848334.1">
    <property type="nucleotide sequence ID" value="NZ_JQBX01000001.1"/>
</dbReference>
<sequence>MDYANQGGNKDLSILNTTEIMELIPNRYPILFMDYVDELEPGESIVATKNVTINEEFFQGHFPGNPVMPGVLIIESLAQAASILILKSEEFAGKTAYLGAINNAKFRQIVRPGDVLKLHVEMIKKKKNMGVVDTFAMVGDKKVCQAQLTFIVGATDKKDK</sequence>
<evidence type="ECO:0000256" key="9">
    <source>
        <dbReference type="ARBA" id="ARBA00025049"/>
    </source>
</evidence>
<dbReference type="InterPro" id="IPR013114">
    <property type="entry name" value="FabA_FabZ"/>
</dbReference>
<keyword evidence="6 10" id="KW-0441">Lipid A biosynthesis</keyword>
<comment type="caution">
    <text evidence="11">The sequence shown here is derived from an EMBL/GenBank/DDBJ whole genome shotgun (WGS) entry which is preliminary data.</text>
</comment>
<dbReference type="AlphaFoldDB" id="A0A0R2L0L7"/>
<keyword evidence="8 10" id="KW-0456">Lyase</keyword>
<reference evidence="11 12" key="1">
    <citation type="journal article" date="2015" name="Genome Announc.">
        <title>Expanding the biotechnology potential of lactobacilli through comparative genomics of 213 strains and associated genera.</title>
        <authorList>
            <person name="Sun Z."/>
            <person name="Harris H.M."/>
            <person name="McCann A."/>
            <person name="Guo C."/>
            <person name="Argimon S."/>
            <person name="Zhang W."/>
            <person name="Yang X."/>
            <person name="Jeffery I.B."/>
            <person name="Cooney J.C."/>
            <person name="Kagawa T.F."/>
            <person name="Liu W."/>
            <person name="Song Y."/>
            <person name="Salvetti E."/>
            <person name="Wrobel A."/>
            <person name="Rasinkangas P."/>
            <person name="Parkhill J."/>
            <person name="Rea M.C."/>
            <person name="O'Sullivan O."/>
            <person name="Ritari J."/>
            <person name="Douillard F.P."/>
            <person name="Paul Ross R."/>
            <person name="Yang R."/>
            <person name="Briner A.E."/>
            <person name="Felis G.E."/>
            <person name="de Vos W.M."/>
            <person name="Barrangou R."/>
            <person name="Klaenhammer T.R."/>
            <person name="Caufield P.W."/>
            <person name="Cui Y."/>
            <person name="Zhang H."/>
            <person name="O'Toole P.W."/>
        </authorList>
    </citation>
    <scope>NUCLEOTIDE SEQUENCE [LARGE SCALE GENOMIC DNA]</scope>
    <source>
        <strain evidence="11 12">DSM 18001</strain>
    </source>
</reference>
<evidence type="ECO:0000256" key="10">
    <source>
        <dbReference type="HAMAP-Rule" id="MF_00406"/>
    </source>
</evidence>
<keyword evidence="4 10" id="KW-0963">Cytoplasm</keyword>
<dbReference type="EMBL" id="JQBX01000001">
    <property type="protein sequence ID" value="KRN95234.1"/>
    <property type="molecule type" value="Genomic_DNA"/>
</dbReference>
<dbReference type="InterPro" id="IPR010084">
    <property type="entry name" value="FabZ"/>
</dbReference>
<comment type="function">
    <text evidence="9 10">Involved in unsaturated fatty acids biosynthesis. Catalyzes the dehydration of short chain beta-hydroxyacyl-ACPs and long chain saturated and unsaturated beta-hydroxyacyl-ACPs.</text>
</comment>
<dbReference type="SUPFAM" id="SSF54637">
    <property type="entry name" value="Thioesterase/thiol ester dehydrase-isomerase"/>
    <property type="match status" value="1"/>
</dbReference>
<name>A0A0R2L0L7_9LACO</name>
<keyword evidence="12" id="KW-1185">Reference proteome</keyword>
<evidence type="ECO:0000256" key="4">
    <source>
        <dbReference type="ARBA" id="ARBA00022490"/>
    </source>
</evidence>
<feature type="active site" evidence="10">
    <location>
        <position position="61"/>
    </location>
</feature>
<dbReference type="HAMAP" id="MF_00406">
    <property type="entry name" value="FabZ"/>
    <property type="match status" value="1"/>
</dbReference>
<dbReference type="Gene3D" id="3.10.129.10">
    <property type="entry name" value="Hotdog Thioesterase"/>
    <property type="match status" value="1"/>
</dbReference>
<dbReference type="NCBIfam" id="NF000582">
    <property type="entry name" value="PRK00006.1"/>
    <property type="match status" value="1"/>
</dbReference>
<dbReference type="InterPro" id="IPR029069">
    <property type="entry name" value="HotDog_dom_sf"/>
</dbReference>
<evidence type="ECO:0000256" key="8">
    <source>
        <dbReference type="ARBA" id="ARBA00023239"/>
    </source>
</evidence>
<dbReference type="PANTHER" id="PTHR30272">
    <property type="entry name" value="3-HYDROXYACYL-[ACYL-CARRIER-PROTEIN] DEHYDRATASE"/>
    <property type="match status" value="1"/>
</dbReference>
<gene>
    <name evidence="10" type="primary">fabZ</name>
    <name evidence="11" type="ORF">IV81_GL000116</name>
</gene>
<comment type="catalytic activity">
    <reaction evidence="1 10">
        <text>a (3R)-hydroxyacyl-[ACP] = a (2E)-enoyl-[ACP] + H2O</text>
        <dbReference type="Rhea" id="RHEA:13097"/>
        <dbReference type="Rhea" id="RHEA-COMP:9925"/>
        <dbReference type="Rhea" id="RHEA-COMP:9945"/>
        <dbReference type="ChEBI" id="CHEBI:15377"/>
        <dbReference type="ChEBI" id="CHEBI:78784"/>
        <dbReference type="ChEBI" id="CHEBI:78827"/>
        <dbReference type="EC" id="4.2.1.59"/>
    </reaction>
</comment>
<evidence type="ECO:0000313" key="12">
    <source>
        <dbReference type="Proteomes" id="UP000051859"/>
    </source>
</evidence>
<comment type="subcellular location">
    <subcellularLocation>
        <location evidence="2 10">Cytoplasm</location>
    </subcellularLocation>
</comment>
<evidence type="ECO:0000256" key="2">
    <source>
        <dbReference type="ARBA" id="ARBA00004496"/>
    </source>
</evidence>